<dbReference type="InterPro" id="IPR051212">
    <property type="entry name" value="Type-I_RE_S_subunit"/>
</dbReference>
<protein>
    <recommendedName>
        <fullName evidence="4">Type I restriction modification DNA specificity domain-containing protein</fullName>
    </recommendedName>
</protein>
<evidence type="ECO:0000313" key="5">
    <source>
        <dbReference type="EMBL" id="KAA5606370.1"/>
    </source>
</evidence>
<sequence length="826" mass="91104">MLAETFLEEFGRLAAGTDGVRKLRELVLNLAISGRLSDRRPEDGHAQALVEAAAIAIRSAVKSGEIRKPRYFGKAEDRTPTNLIPANWVTTCLGDLGLISPRNEAPDEAAAGFVPMAEIEAKFGLPHGFEERKWADIKSGYTHVANGDVVLAKITPCFENGKSAAITGLPNDLGAGTTELHVFRQLAHVVEEDYVLAFLKSESFIQAGVPRMTGTAGQKRVPADYFALSSFPLPPLPEQQRIVAKVKELMALCDELETRQAEETGLKRAAAASALHHLTEARTPEESADRWSLLVPRFGELFDELETIKALRRAILHSAAFGQLTEHLPTDGSASELLDEIGAQRSKLLAENLPTKNEAATQSRKLDNQQIPDALPALPTNWQWATLMQCCRWVVDCRNKTAKYSPSGATLLRTNNIRDGKLILADVKFVDDETYDKWTERYRPAANDLIITREAPMGEVCLLDDQYTYCLGQRLMLASIIPGTIEPKFLLYSLRDPELMDRVQDKPVGSTVQHFRVGGIETLLVPVPPLAEQKRIVVKVDKLMALCDRLEEQAREGERLGAELMASLVHVLTETDPDGGGAVEPVGFSADTPSVAAPEQANTSEIPGAKSAHDVFPSEADKRAESKVTSEVDTRFKEAVLVGAIVKAFFDAGGEPIGNFRLQKAVYFARRHNGEHVGQMEYLKKAAGPYNPSMKYSGGIAIAKQKSWLREMRGRFGFGHVPGPAAEEMENWFAKYGFGDPARWVAEHFRFKKNEEWETLATVDYAMEHLQSLGVEADAAQVLQYIRADDEWRPKIEKLRLTEMSVGTAMLEVKALFSAESGDDSV</sequence>
<feature type="domain" description="Type I restriction modification DNA specificity" evidence="4">
    <location>
        <begin position="440"/>
        <end position="554"/>
    </location>
</feature>
<keyword evidence="2" id="KW-0680">Restriction system</keyword>
<comment type="caution">
    <text evidence="5">The sequence shown here is derived from an EMBL/GenBank/DDBJ whole genome shotgun (WGS) entry which is preliminary data.</text>
</comment>
<evidence type="ECO:0000256" key="3">
    <source>
        <dbReference type="ARBA" id="ARBA00023125"/>
    </source>
</evidence>
<dbReference type="PANTHER" id="PTHR43140">
    <property type="entry name" value="TYPE-1 RESTRICTION ENZYME ECOKI SPECIFICITY PROTEIN"/>
    <property type="match status" value="1"/>
</dbReference>
<evidence type="ECO:0000313" key="6">
    <source>
        <dbReference type="Proteomes" id="UP000324065"/>
    </source>
</evidence>
<comment type="similarity">
    <text evidence="1">Belongs to the type-I restriction system S methylase family.</text>
</comment>
<keyword evidence="6" id="KW-1185">Reference proteome</keyword>
<gene>
    <name evidence="5" type="ORF">F1188_05690</name>
</gene>
<keyword evidence="3" id="KW-0238">DNA-binding</keyword>
<reference evidence="5 6" key="1">
    <citation type="submission" date="2019-09" db="EMBL/GenBank/DDBJ databases">
        <title>Genome sequence of Roseospira marina, one of the more divergent members of the non-sulfur purple photosynthetic bacterial family, the Rhodospirillaceae.</title>
        <authorList>
            <person name="Meyer T."/>
            <person name="Kyndt J."/>
        </authorList>
    </citation>
    <scope>NUCLEOTIDE SEQUENCE [LARGE SCALE GENOMIC DNA]</scope>
    <source>
        <strain evidence="5 6">DSM 15113</strain>
    </source>
</reference>
<dbReference type="GO" id="GO:0003677">
    <property type="term" value="F:DNA binding"/>
    <property type="evidence" value="ECO:0007669"/>
    <property type="project" value="UniProtKB-KW"/>
</dbReference>
<dbReference type="EMBL" id="VWPJ01000004">
    <property type="protein sequence ID" value="KAA5606370.1"/>
    <property type="molecule type" value="Genomic_DNA"/>
</dbReference>
<evidence type="ECO:0000256" key="1">
    <source>
        <dbReference type="ARBA" id="ARBA00010923"/>
    </source>
</evidence>
<evidence type="ECO:0000256" key="2">
    <source>
        <dbReference type="ARBA" id="ARBA00022747"/>
    </source>
</evidence>
<dbReference type="AlphaFoldDB" id="A0A5M6IDL3"/>
<dbReference type="RefSeq" id="WP_150061439.1">
    <property type="nucleotide sequence ID" value="NZ_JACHII010000006.1"/>
</dbReference>
<dbReference type="Proteomes" id="UP000324065">
    <property type="component" value="Unassembled WGS sequence"/>
</dbReference>
<dbReference type="PANTHER" id="PTHR43140:SF1">
    <property type="entry name" value="TYPE I RESTRICTION ENZYME ECOKI SPECIFICITY SUBUNIT"/>
    <property type="match status" value="1"/>
</dbReference>
<dbReference type="GO" id="GO:0009307">
    <property type="term" value="P:DNA restriction-modification system"/>
    <property type="evidence" value="ECO:0007669"/>
    <property type="project" value="UniProtKB-KW"/>
</dbReference>
<dbReference type="CDD" id="cd17246">
    <property type="entry name" value="RMtype1_S_SonII-TRD2-CR2_like"/>
    <property type="match status" value="1"/>
</dbReference>
<organism evidence="5 6">
    <name type="scientific">Roseospira marina</name>
    <dbReference type="NCBI Taxonomy" id="140057"/>
    <lineage>
        <taxon>Bacteria</taxon>
        <taxon>Pseudomonadati</taxon>
        <taxon>Pseudomonadota</taxon>
        <taxon>Alphaproteobacteria</taxon>
        <taxon>Rhodospirillales</taxon>
        <taxon>Rhodospirillaceae</taxon>
        <taxon>Roseospira</taxon>
    </lineage>
</organism>
<feature type="domain" description="Type I restriction modification DNA specificity" evidence="4">
    <location>
        <begin position="86"/>
        <end position="262"/>
    </location>
</feature>
<proteinExistence type="inferred from homology"/>
<dbReference type="SUPFAM" id="SSF116734">
    <property type="entry name" value="DNA methylase specificity domain"/>
    <property type="match status" value="2"/>
</dbReference>
<dbReference type="InterPro" id="IPR044946">
    <property type="entry name" value="Restrct_endonuc_typeI_TRD_sf"/>
</dbReference>
<dbReference type="OrthoDB" id="164285at2"/>
<dbReference type="CDD" id="cd17260">
    <property type="entry name" value="RMtype1_S_EcoEI-TRD1-CR1_like"/>
    <property type="match status" value="1"/>
</dbReference>
<dbReference type="InterPro" id="IPR000055">
    <property type="entry name" value="Restrct_endonuc_typeI_TRD"/>
</dbReference>
<name>A0A5M6IDL3_9PROT</name>
<dbReference type="Pfam" id="PF01420">
    <property type="entry name" value="Methylase_S"/>
    <property type="match status" value="2"/>
</dbReference>
<accession>A0A5M6IDL3</accession>
<evidence type="ECO:0000259" key="4">
    <source>
        <dbReference type="Pfam" id="PF01420"/>
    </source>
</evidence>
<dbReference type="Gene3D" id="3.90.220.20">
    <property type="entry name" value="DNA methylase specificity domains"/>
    <property type="match status" value="3"/>
</dbReference>